<protein>
    <recommendedName>
        <fullName evidence="5">Lipocalin-like domain-containing protein</fullName>
    </recommendedName>
</protein>
<evidence type="ECO:0000313" key="3">
    <source>
        <dbReference type="EMBL" id="MBB5317295.1"/>
    </source>
</evidence>
<proteinExistence type="predicted"/>
<dbReference type="AlphaFoldDB" id="A0A7W8IJ46"/>
<feature type="signal peptide" evidence="2">
    <location>
        <begin position="1"/>
        <end position="19"/>
    </location>
</feature>
<keyword evidence="2" id="KW-0732">Signal</keyword>
<sequence length="151" mass="15579">MRKILCALALLAFATPLLASDPFVGTWTLNSAKTKYTTGTAPKNVTLVIEEQGASLQVTGTGTTGDGSPISVKYTVPVKGGVGSVMEGDFDGVSSKVVSSHSRVNTFTKAGKEIRTRHAVVSADGKMLSTSVKGTGADGKPVAGEDVYDKQ</sequence>
<name>A0A7W8IJ46_9BACT</name>
<keyword evidence="4" id="KW-1185">Reference proteome</keyword>
<dbReference type="EMBL" id="JACHDY010000002">
    <property type="protein sequence ID" value="MBB5317295.1"/>
    <property type="molecule type" value="Genomic_DNA"/>
</dbReference>
<reference evidence="3" key="1">
    <citation type="submission" date="2020-08" db="EMBL/GenBank/DDBJ databases">
        <title>Genomic Encyclopedia of Type Strains, Phase IV (KMG-V): Genome sequencing to study the core and pangenomes of soil and plant-associated prokaryotes.</title>
        <authorList>
            <person name="Whitman W."/>
        </authorList>
    </citation>
    <scope>NUCLEOTIDE SEQUENCE [LARGE SCALE GENOMIC DNA]</scope>
    <source>
        <strain evidence="3">M8UP27</strain>
    </source>
</reference>
<evidence type="ECO:0000256" key="1">
    <source>
        <dbReference type="SAM" id="MobiDB-lite"/>
    </source>
</evidence>
<feature type="region of interest" description="Disordered" evidence="1">
    <location>
        <begin position="131"/>
        <end position="151"/>
    </location>
</feature>
<dbReference type="Proteomes" id="UP000568106">
    <property type="component" value="Unassembled WGS sequence"/>
</dbReference>
<comment type="caution">
    <text evidence="3">The sequence shown here is derived from an EMBL/GenBank/DDBJ whole genome shotgun (WGS) entry which is preliminary data.</text>
</comment>
<feature type="chain" id="PRO_5030527414" description="Lipocalin-like domain-containing protein" evidence="2">
    <location>
        <begin position="20"/>
        <end position="151"/>
    </location>
</feature>
<organism evidence="3 4">
    <name type="scientific">Tunturiibacter empetritectus</name>
    <dbReference type="NCBI Taxonomy" id="3069691"/>
    <lineage>
        <taxon>Bacteria</taxon>
        <taxon>Pseudomonadati</taxon>
        <taxon>Acidobacteriota</taxon>
        <taxon>Terriglobia</taxon>
        <taxon>Terriglobales</taxon>
        <taxon>Acidobacteriaceae</taxon>
        <taxon>Tunturiibacter</taxon>
    </lineage>
</organism>
<evidence type="ECO:0000313" key="4">
    <source>
        <dbReference type="Proteomes" id="UP000568106"/>
    </source>
</evidence>
<evidence type="ECO:0008006" key="5">
    <source>
        <dbReference type="Google" id="ProtNLM"/>
    </source>
</evidence>
<accession>A0A7W8IJ46</accession>
<gene>
    <name evidence="3" type="ORF">HDF09_001964</name>
</gene>
<evidence type="ECO:0000256" key="2">
    <source>
        <dbReference type="SAM" id="SignalP"/>
    </source>
</evidence>